<dbReference type="KEGG" id="ipa:Isop_3754"/>
<proteinExistence type="predicted"/>
<dbReference type="InterPro" id="IPR053812">
    <property type="entry name" value="HTH_Sigma70_ECF-like"/>
</dbReference>
<dbReference type="InParanoid" id="E8R6W7"/>
<organism evidence="2 3">
    <name type="scientific">Isosphaera pallida (strain ATCC 43644 / DSM 9630 / IS1B)</name>
    <dbReference type="NCBI Taxonomy" id="575540"/>
    <lineage>
        <taxon>Bacteria</taxon>
        <taxon>Pseudomonadati</taxon>
        <taxon>Planctomycetota</taxon>
        <taxon>Planctomycetia</taxon>
        <taxon>Isosphaerales</taxon>
        <taxon>Isosphaeraceae</taxon>
        <taxon>Isosphaera</taxon>
    </lineage>
</organism>
<dbReference type="Proteomes" id="UP000008631">
    <property type="component" value="Plasmid pISOP01"/>
</dbReference>
<dbReference type="eggNOG" id="COG1595">
    <property type="taxonomic scope" value="Bacteria"/>
</dbReference>
<reference evidence="2 3" key="2">
    <citation type="journal article" date="2011" name="Stand. Genomic Sci.">
        <title>Complete genome sequence of Isosphaera pallida type strain (IS1B).</title>
        <authorList>
            <consortium name="US DOE Joint Genome Institute (JGI-PGF)"/>
            <person name="Goker M."/>
            <person name="Cleland D."/>
            <person name="Saunders E."/>
            <person name="Lapidus A."/>
            <person name="Nolan M."/>
            <person name="Lucas S."/>
            <person name="Hammon N."/>
            <person name="Deshpande S."/>
            <person name="Cheng J.F."/>
            <person name="Tapia R."/>
            <person name="Han C."/>
            <person name="Goodwin L."/>
            <person name="Pitluck S."/>
            <person name="Liolios K."/>
            <person name="Pagani I."/>
            <person name="Ivanova N."/>
            <person name="Mavromatis K."/>
            <person name="Pati A."/>
            <person name="Chen A."/>
            <person name="Palaniappan K."/>
            <person name="Land M."/>
            <person name="Hauser L."/>
            <person name="Chang Y.J."/>
            <person name="Jeffries C.D."/>
            <person name="Detter J.C."/>
            <person name="Beck B."/>
            <person name="Woyke T."/>
            <person name="Bristow J."/>
            <person name="Eisen J.A."/>
            <person name="Markowitz V."/>
            <person name="Hugenholtz P."/>
            <person name="Kyrpides N.C."/>
            <person name="Klenk H.P."/>
        </authorList>
    </citation>
    <scope>NUCLEOTIDE SEQUENCE [LARGE SCALE GENOMIC DNA]</scope>
    <source>
        <strain evidence="3">ATCC 43644 / DSM 9630 / IS1B</strain>
        <plasmid evidence="3">pISOP01</plasmid>
    </source>
</reference>
<dbReference type="AlphaFoldDB" id="E8R6W7"/>
<feature type="domain" description="RNA polymerase sigma-70 ECF-like HTH" evidence="1">
    <location>
        <begin position="65"/>
        <end position="203"/>
    </location>
</feature>
<protein>
    <recommendedName>
        <fullName evidence="1">RNA polymerase sigma-70 ECF-like HTH domain-containing protein</fullName>
    </recommendedName>
</protein>
<name>E8R6W7_ISOPI</name>
<dbReference type="Gene3D" id="1.10.1740.10">
    <property type="match status" value="1"/>
</dbReference>
<evidence type="ECO:0000313" key="2">
    <source>
        <dbReference type="EMBL" id="ADV64310.1"/>
    </source>
</evidence>
<reference key="1">
    <citation type="submission" date="2010-11" db="EMBL/GenBank/DDBJ databases">
        <title>The complete sequence of plasmid of Isophaera pallida ATCC 43644.</title>
        <authorList>
            <consortium name="US DOE Joint Genome Institute (JGI-PGF)"/>
            <person name="Lucas S."/>
            <person name="Copeland A."/>
            <person name="Lapidus A."/>
            <person name="Bruce D."/>
            <person name="Goodwin L."/>
            <person name="Pitluck S."/>
            <person name="Kyrpides N."/>
            <person name="Mavromatis K."/>
            <person name="Pagani I."/>
            <person name="Ivanova N."/>
            <person name="Saunders E."/>
            <person name="Brettin T."/>
            <person name="Detter J.C."/>
            <person name="Han C."/>
            <person name="Tapia R."/>
            <person name="Land M."/>
            <person name="Hauser L."/>
            <person name="Markowitz V."/>
            <person name="Cheng J.-F."/>
            <person name="Hugenholtz P."/>
            <person name="Woyke T."/>
            <person name="Wu D."/>
            <person name="Eisen J.A."/>
        </authorList>
    </citation>
    <scope>NUCLEOTIDE SEQUENCE</scope>
    <source>
        <strain>ATCC 43644</strain>
    </source>
</reference>
<dbReference type="Pfam" id="PF07638">
    <property type="entry name" value="Sigma70_ECF"/>
    <property type="match status" value="1"/>
</dbReference>
<dbReference type="EMBL" id="CP002354">
    <property type="protein sequence ID" value="ADV64310.1"/>
    <property type="molecule type" value="Genomic_DNA"/>
</dbReference>
<dbReference type="RefSeq" id="WP_013555160.1">
    <property type="nucleotide sequence ID" value="NC_014957.1"/>
</dbReference>
<accession>E8R6W7</accession>
<evidence type="ECO:0000313" key="3">
    <source>
        <dbReference type="Proteomes" id="UP000008631"/>
    </source>
</evidence>
<keyword evidence="3" id="KW-1185">Reference proteome</keyword>
<evidence type="ECO:0000259" key="1">
    <source>
        <dbReference type="Pfam" id="PF07638"/>
    </source>
</evidence>
<sequence>MNTSRATSLTSGSYTHRFTLMFKHLLEGRTRAFEWVSKTFSGLLGRYANRLLDRRGRIGFVDGEDIAQDALFQFARRVKEGQLPIANHAELHAQLKKLTQQAAVDALRKERATKRGGQVAILSRDAMADQNGGEGPAILARDLDPAVKAAAVDRVEFWMDHLARKRPEYPLIALLKSHGYTNQAIARAMDFSESKVDRAVRDIAATLRDLNAREFDQINRLFA</sequence>
<geneLocation type="plasmid" evidence="2 3">
    <name>pISOP01</name>
</geneLocation>
<gene>
    <name evidence="2" type="ordered locus">Isop_3754</name>
</gene>
<dbReference type="HOGENOM" id="CLU_1238824_0_0_0"/>
<keyword evidence="2" id="KW-0614">Plasmid</keyword>